<dbReference type="Pfam" id="PF01433">
    <property type="entry name" value="Peptidase_M1"/>
    <property type="match status" value="1"/>
</dbReference>
<evidence type="ECO:0000256" key="14">
    <source>
        <dbReference type="ARBA" id="ARBA00023288"/>
    </source>
</evidence>
<feature type="domain" description="ERAP1-like C-terminal" evidence="20">
    <location>
        <begin position="348"/>
        <end position="649"/>
    </location>
</feature>
<evidence type="ECO:0000313" key="21">
    <source>
        <dbReference type="EMBL" id="CAG9795006.1"/>
    </source>
</evidence>
<dbReference type="Pfam" id="PF11838">
    <property type="entry name" value="ERAP1_C"/>
    <property type="match status" value="1"/>
</dbReference>
<dbReference type="Proteomes" id="UP001153714">
    <property type="component" value="Chromosome 7"/>
</dbReference>
<evidence type="ECO:0000256" key="9">
    <source>
        <dbReference type="ARBA" id="ARBA00022801"/>
    </source>
</evidence>
<evidence type="ECO:0000256" key="7">
    <source>
        <dbReference type="ARBA" id="ARBA00022723"/>
    </source>
</evidence>
<keyword evidence="7 16" id="KW-0479">Metal-binding</keyword>
<dbReference type="GO" id="GO:0042277">
    <property type="term" value="F:peptide binding"/>
    <property type="evidence" value="ECO:0007669"/>
    <property type="project" value="TreeGrafter"/>
</dbReference>
<keyword evidence="22" id="KW-1185">Reference proteome</keyword>
<dbReference type="InterPro" id="IPR024571">
    <property type="entry name" value="ERAP1-like_C_dom"/>
</dbReference>
<feature type="active site" description="Proton acceptor" evidence="15">
    <location>
        <position position="118"/>
    </location>
</feature>
<name>A0A9N9RE08_9NEOP</name>
<dbReference type="InterPro" id="IPR050344">
    <property type="entry name" value="Peptidase_M1_aminopeptidases"/>
</dbReference>
<feature type="binding site" evidence="16">
    <location>
        <position position="121"/>
    </location>
    <ligand>
        <name>Zn(2+)</name>
        <dbReference type="ChEBI" id="CHEBI:29105"/>
        <note>catalytic</note>
    </ligand>
</feature>
<dbReference type="GO" id="GO:0005737">
    <property type="term" value="C:cytoplasm"/>
    <property type="evidence" value="ECO:0007669"/>
    <property type="project" value="TreeGrafter"/>
</dbReference>
<dbReference type="GO" id="GO:0005615">
    <property type="term" value="C:extracellular space"/>
    <property type="evidence" value="ECO:0007669"/>
    <property type="project" value="TreeGrafter"/>
</dbReference>
<evidence type="ECO:0000259" key="19">
    <source>
        <dbReference type="Pfam" id="PF01433"/>
    </source>
</evidence>
<keyword evidence="4" id="KW-1003">Cell membrane</keyword>
<evidence type="ECO:0000256" key="2">
    <source>
        <dbReference type="ARBA" id="ARBA00010136"/>
    </source>
</evidence>
<feature type="transmembrane region" description="Helical" evidence="18">
    <location>
        <begin position="688"/>
        <end position="707"/>
    </location>
</feature>
<keyword evidence="13" id="KW-0325">Glycoprotein</keyword>
<organism evidence="21 22">
    <name type="scientific">Diatraea saccharalis</name>
    <name type="common">sugarcane borer</name>
    <dbReference type="NCBI Taxonomy" id="40085"/>
    <lineage>
        <taxon>Eukaryota</taxon>
        <taxon>Metazoa</taxon>
        <taxon>Ecdysozoa</taxon>
        <taxon>Arthropoda</taxon>
        <taxon>Hexapoda</taxon>
        <taxon>Insecta</taxon>
        <taxon>Pterygota</taxon>
        <taxon>Neoptera</taxon>
        <taxon>Endopterygota</taxon>
        <taxon>Lepidoptera</taxon>
        <taxon>Glossata</taxon>
        <taxon>Ditrysia</taxon>
        <taxon>Pyraloidea</taxon>
        <taxon>Crambidae</taxon>
        <taxon>Crambinae</taxon>
        <taxon>Diatraea</taxon>
    </lineage>
</organism>
<evidence type="ECO:0000256" key="1">
    <source>
        <dbReference type="ARBA" id="ARBA00004609"/>
    </source>
</evidence>
<evidence type="ECO:0000256" key="16">
    <source>
        <dbReference type="PIRSR" id="PIRSR634016-3"/>
    </source>
</evidence>
<comment type="similarity">
    <text evidence="2">Belongs to the peptidase M1 family.</text>
</comment>
<proteinExistence type="inferred from homology"/>
<evidence type="ECO:0000256" key="13">
    <source>
        <dbReference type="ARBA" id="ARBA00023180"/>
    </source>
</evidence>
<keyword evidence="18" id="KW-1133">Transmembrane helix</keyword>
<keyword evidence="18" id="KW-0812">Transmembrane</keyword>
<evidence type="ECO:0000256" key="11">
    <source>
        <dbReference type="ARBA" id="ARBA00023049"/>
    </source>
</evidence>
<comment type="subcellular location">
    <subcellularLocation>
        <location evidence="1">Cell membrane</location>
        <topology evidence="1">Lipid-anchor</topology>
        <topology evidence="1">GPI-anchor</topology>
    </subcellularLocation>
</comment>
<evidence type="ECO:0000256" key="3">
    <source>
        <dbReference type="ARBA" id="ARBA00022438"/>
    </source>
</evidence>
<evidence type="ECO:0000256" key="10">
    <source>
        <dbReference type="ARBA" id="ARBA00022833"/>
    </source>
</evidence>
<keyword evidence="9" id="KW-0378">Hydrolase</keyword>
<dbReference type="FunFam" id="1.10.390.10:FF:000013">
    <property type="entry name" value="Aminopeptidase N"/>
    <property type="match status" value="1"/>
</dbReference>
<keyword evidence="14" id="KW-0449">Lipoprotein</keyword>
<dbReference type="Gene3D" id="2.60.40.1910">
    <property type="match status" value="1"/>
</dbReference>
<evidence type="ECO:0000256" key="8">
    <source>
        <dbReference type="ARBA" id="ARBA00022729"/>
    </source>
</evidence>
<sequence>MSAYLISIHISDGFKVIADNDDDVKSYRIIARPTAENQGKYALEVGPPLTEWFDNYFGINYYDMADGIRNDQLASPFWASGATENWGLVTYRELRLLYDENETNALDKMYIGTITAHELAHKWFGNYITCRWWDNVWINEGFASYFEYFGMHGIDEKLELEDQFNIMYLQSALSVDATSGTRALRHTVNSPTQVTGHFSGISYSKGASLLLMLKHLVTEDTFKKALNLFLLDRAYEHAFPEDLYRAFDNATIQDNIQIDGLDITSFMDTWVDKPGYPLLTVNVNMNTGLMTLTQERFYINANAQQTDELWPIPLTFTSGNNPDWNNLTVSRVMTGKSIEIQKEPGHEWVIFNVKQKGIYRVNYDVHNWEIIASALNNDVNNIDKMNRAQIVDDVFALMRSEKITFNLGFQVLQFLKQDTSYYSWYPAISGLNWIRNRFLHMPLNLAEFDNILYDYLEAVIKEVGYDVVENEPLTRTLNRLFLLSFACNIGHAGCIADAEQKFRALIDNDTPVNPNLRRHVFCVGLREGNFEDWTYIYERRNTSNNQADELAMLRALGCSTNENAVQEYLRMITTDEVKAQDRLNAIIWLLAGDPKNAAAFLNYLKTADNVEKIRKAVVLPASFNSVLSSLPAYLDTDGLKEMEEWLTTSQAIVPEFNVGLNAISSARVNQQWGTDKATDILEAVRGGASFLIPTISLLFFTTVAMILK</sequence>
<dbReference type="GO" id="GO:0008270">
    <property type="term" value="F:zinc ion binding"/>
    <property type="evidence" value="ECO:0007669"/>
    <property type="project" value="InterPro"/>
</dbReference>
<evidence type="ECO:0000256" key="18">
    <source>
        <dbReference type="SAM" id="Phobius"/>
    </source>
</evidence>
<evidence type="ECO:0000256" key="4">
    <source>
        <dbReference type="ARBA" id="ARBA00022475"/>
    </source>
</evidence>
<feature type="binding site" evidence="16">
    <location>
        <position position="140"/>
    </location>
    <ligand>
        <name>Zn(2+)</name>
        <dbReference type="ChEBI" id="CHEBI:29105"/>
        <note>catalytic</note>
    </ligand>
</feature>
<dbReference type="GO" id="GO:0043171">
    <property type="term" value="P:peptide catabolic process"/>
    <property type="evidence" value="ECO:0007669"/>
    <property type="project" value="TreeGrafter"/>
</dbReference>
<evidence type="ECO:0000256" key="15">
    <source>
        <dbReference type="PIRSR" id="PIRSR634016-1"/>
    </source>
</evidence>
<dbReference type="InterPro" id="IPR014782">
    <property type="entry name" value="Peptidase_M1_dom"/>
</dbReference>
<dbReference type="EMBL" id="OU893338">
    <property type="protein sequence ID" value="CAG9795006.1"/>
    <property type="molecule type" value="Genomic_DNA"/>
</dbReference>
<dbReference type="AlphaFoldDB" id="A0A9N9RE08"/>
<feature type="site" description="Transition state stabilizer" evidence="17">
    <location>
        <position position="203"/>
    </location>
</feature>
<dbReference type="OrthoDB" id="10031169at2759"/>
<keyword evidence="6" id="KW-0645">Protease</keyword>
<dbReference type="PRINTS" id="PR00756">
    <property type="entry name" value="ALADIPTASE"/>
</dbReference>
<dbReference type="FunFam" id="2.60.40.1910:FF:000008">
    <property type="entry name" value="Aminopeptidase"/>
    <property type="match status" value="1"/>
</dbReference>
<dbReference type="InterPro" id="IPR001930">
    <property type="entry name" value="Peptidase_M1"/>
</dbReference>
<keyword evidence="10 16" id="KW-0862">Zinc</keyword>
<evidence type="ECO:0000259" key="20">
    <source>
        <dbReference type="Pfam" id="PF11838"/>
    </source>
</evidence>
<dbReference type="InterPro" id="IPR034016">
    <property type="entry name" value="M1_APN-typ"/>
</dbReference>
<dbReference type="GO" id="GO:0006508">
    <property type="term" value="P:proteolysis"/>
    <property type="evidence" value="ECO:0007669"/>
    <property type="project" value="UniProtKB-KW"/>
</dbReference>
<dbReference type="GO" id="GO:0005886">
    <property type="term" value="C:plasma membrane"/>
    <property type="evidence" value="ECO:0007669"/>
    <property type="project" value="UniProtKB-SubCell"/>
</dbReference>
<reference evidence="21" key="1">
    <citation type="submission" date="2021-12" db="EMBL/GenBank/DDBJ databases">
        <authorList>
            <person name="King R."/>
        </authorList>
    </citation>
    <scope>NUCLEOTIDE SEQUENCE</scope>
</reference>
<reference evidence="21" key="2">
    <citation type="submission" date="2022-10" db="EMBL/GenBank/DDBJ databases">
        <authorList>
            <consortium name="ENA_rothamsted_submissions"/>
            <consortium name="culmorum"/>
            <person name="King R."/>
        </authorList>
    </citation>
    <scope>NUCLEOTIDE SEQUENCE</scope>
</reference>
<evidence type="ECO:0008006" key="23">
    <source>
        <dbReference type="Google" id="ProtNLM"/>
    </source>
</evidence>
<dbReference type="SUPFAM" id="SSF55486">
    <property type="entry name" value="Metalloproteases ('zincins'), catalytic domain"/>
    <property type="match status" value="1"/>
</dbReference>
<gene>
    <name evidence="21" type="ORF">DIATSA_LOCUS12320</name>
</gene>
<protein>
    <recommendedName>
        <fullName evidence="23">Aminopeptidase</fullName>
    </recommendedName>
</protein>
<comment type="cofactor">
    <cofactor evidence="16">
        <name>Zn(2+)</name>
        <dbReference type="ChEBI" id="CHEBI:29105"/>
    </cofactor>
    <text evidence="16">Binds 1 zinc ion per subunit.</text>
</comment>
<evidence type="ECO:0000256" key="12">
    <source>
        <dbReference type="ARBA" id="ARBA00023136"/>
    </source>
</evidence>
<evidence type="ECO:0000256" key="5">
    <source>
        <dbReference type="ARBA" id="ARBA00022622"/>
    </source>
</evidence>
<evidence type="ECO:0000256" key="17">
    <source>
        <dbReference type="PIRSR" id="PIRSR634016-4"/>
    </source>
</evidence>
<accession>A0A9N9RE08</accession>
<dbReference type="GO" id="GO:0098552">
    <property type="term" value="C:side of membrane"/>
    <property type="evidence" value="ECO:0007669"/>
    <property type="project" value="UniProtKB-KW"/>
</dbReference>
<dbReference type="Gene3D" id="1.10.390.10">
    <property type="entry name" value="Neutral Protease Domain 2"/>
    <property type="match status" value="1"/>
</dbReference>
<evidence type="ECO:0000313" key="22">
    <source>
        <dbReference type="Proteomes" id="UP001153714"/>
    </source>
</evidence>
<keyword evidence="8" id="KW-0732">Signal</keyword>
<dbReference type="InterPro" id="IPR027268">
    <property type="entry name" value="Peptidase_M4/M1_CTD_sf"/>
</dbReference>
<keyword evidence="5" id="KW-0336">GPI-anchor</keyword>
<dbReference type="CDD" id="cd09601">
    <property type="entry name" value="M1_APN-Q_like"/>
    <property type="match status" value="1"/>
</dbReference>
<dbReference type="PANTHER" id="PTHR11533:SF301">
    <property type="entry name" value="AMINOPEPTIDASE"/>
    <property type="match status" value="1"/>
</dbReference>
<keyword evidence="3" id="KW-0031">Aminopeptidase</keyword>
<keyword evidence="11" id="KW-0482">Metalloprotease</keyword>
<feature type="domain" description="Peptidase M1 membrane alanine aminopeptidase" evidence="19">
    <location>
        <begin position="41"/>
        <end position="270"/>
    </location>
</feature>
<dbReference type="PANTHER" id="PTHR11533">
    <property type="entry name" value="PROTEASE M1 ZINC METALLOPROTEASE"/>
    <property type="match status" value="1"/>
</dbReference>
<feature type="binding site" evidence="16">
    <location>
        <position position="117"/>
    </location>
    <ligand>
        <name>Zn(2+)</name>
        <dbReference type="ChEBI" id="CHEBI:29105"/>
        <note>catalytic</note>
    </ligand>
</feature>
<dbReference type="GO" id="GO:0070006">
    <property type="term" value="F:metalloaminopeptidase activity"/>
    <property type="evidence" value="ECO:0007669"/>
    <property type="project" value="TreeGrafter"/>
</dbReference>
<keyword evidence="12 18" id="KW-0472">Membrane</keyword>
<evidence type="ECO:0000256" key="6">
    <source>
        <dbReference type="ARBA" id="ARBA00022670"/>
    </source>
</evidence>
<dbReference type="Gene3D" id="1.25.50.20">
    <property type="match status" value="1"/>
</dbReference>